<evidence type="ECO:0000313" key="3">
    <source>
        <dbReference type="EMBL" id="OUC78638.1"/>
    </source>
</evidence>
<proteinExistence type="inferred from homology"/>
<comment type="similarity">
    <text evidence="1">Belongs to the AHA1 family.</text>
</comment>
<dbReference type="InterPro" id="IPR023393">
    <property type="entry name" value="START-like_dom_sf"/>
</dbReference>
<gene>
    <name evidence="3" type="ORF">CA982_11235</name>
</gene>
<evidence type="ECO:0000313" key="4">
    <source>
        <dbReference type="Proteomes" id="UP000194632"/>
    </source>
</evidence>
<dbReference type="STRING" id="417102.CA982_11235"/>
<dbReference type="AlphaFoldDB" id="A0A243QBE3"/>
<dbReference type="InterPro" id="IPR013538">
    <property type="entry name" value="ASHA1/2-like_C"/>
</dbReference>
<evidence type="ECO:0000259" key="2">
    <source>
        <dbReference type="Pfam" id="PF08327"/>
    </source>
</evidence>
<comment type="caution">
    <text evidence="3">The sequence shown here is derived from an EMBL/GenBank/DDBJ whole genome shotgun (WGS) entry which is preliminary data.</text>
</comment>
<name>A0A243QBE3_9ACTN</name>
<dbReference type="SUPFAM" id="SSF55961">
    <property type="entry name" value="Bet v1-like"/>
    <property type="match status" value="1"/>
</dbReference>
<reference evidence="3 4" key="1">
    <citation type="submission" date="2017-05" db="EMBL/GenBank/DDBJ databases">
        <title>Biotechnological potential of actinobacteria isolated from South African environments.</title>
        <authorList>
            <person name="Le Roes-Hill M."/>
            <person name="Prins A."/>
            <person name="Durrell K.A."/>
        </authorList>
    </citation>
    <scope>NUCLEOTIDE SEQUENCE [LARGE SCALE GENOMIC DNA]</scope>
    <source>
        <strain evidence="3">BS2</strain>
    </source>
</reference>
<dbReference type="Proteomes" id="UP000194632">
    <property type="component" value="Unassembled WGS sequence"/>
</dbReference>
<dbReference type="EMBL" id="NGFO01000011">
    <property type="protein sequence ID" value="OUC78638.1"/>
    <property type="molecule type" value="Genomic_DNA"/>
</dbReference>
<dbReference type="Pfam" id="PF08327">
    <property type="entry name" value="AHSA1"/>
    <property type="match status" value="1"/>
</dbReference>
<dbReference type="RefSeq" id="WP_086535429.1">
    <property type="nucleotide sequence ID" value="NZ_NGFO01000011.1"/>
</dbReference>
<dbReference type="OrthoDB" id="3365660at2"/>
<protein>
    <submittedName>
        <fullName evidence="3">Polyketide cyclase</fullName>
    </submittedName>
</protein>
<sequence>MIDPELDLILRRVIRAPRERIWDAWTRPEQFAQWWTPAPTVTRVDRLEATPGGALVTRMSEDGTTFVPHMDAVFLVAEAYERLVFTNAVDSSWRPADPAPVPMTAEITLAEHADGTEYSVVVRHGSPADRNHHDELGFYDGWGSVTAALADLVEHKAPQ</sequence>
<dbReference type="Gene3D" id="3.30.530.20">
    <property type="match status" value="1"/>
</dbReference>
<evidence type="ECO:0000256" key="1">
    <source>
        <dbReference type="ARBA" id="ARBA00006817"/>
    </source>
</evidence>
<organism evidence="3 4">
    <name type="scientific">Gordonia lacunae</name>
    <dbReference type="NCBI Taxonomy" id="417102"/>
    <lineage>
        <taxon>Bacteria</taxon>
        <taxon>Bacillati</taxon>
        <taxon>Actinomycetota</taxon>
        <taxon>Actinomycetes</taxon>
        <taxon>Mycobacteriales</taxon>
        <taxon>Gordoniaceae</taxon>
        <taxon>Gordonia</taxon>
    </lineage>
</organism>
<keyword evidence="4" id="KW-1185">Reference proteome</keyword>
<accession>A0A243QBE3</accession>
<feature type="domain" description="Activator of Hsp90 ATPase homologue 1/2-like C-terminal" evidence="2">
    <location>
        <begin position="15"/>
        <end position="154"/>
    </location>
</feature>